<dbReference type="RefSeq" id="WP_308441434.1">
    <property type="nucleotide sequence ID" value="NZ_BOMC01000040.1"/>
</dbReference>
<dbReference type="EMBL" id="JACHMF010000001">
    <property type="protein sequence ID" value="MBB4690023.1"/>
    <property type="molecule type" value="Genomic_DNA"/>
</dbReference>
<organism evidence="1 2">
    <name type="scientific">Paractinoplanes abujensis</name>
    <dbReference type="NCBI Taxonomy" id="882441"/>
    <lineage>
        <taxon>Bacteria</taxon>
        <taxon>Bacillati</taxon>
        <taxon>Actinomycetota</taxon>
        <taxon>Actinomycetes</taxon>
        <taxon>Micromonosporales</taxon>
        <taxon>Micromonosporaceae</taxon>
        <taxon>Paractinoplanes</taxon>
    </lineage>
</organism>
<gene>
    <name evidence="1" type="ORF">BKA14_000171</name>
</gene>
<keyword evidence="2" id="KW-1185">Reference proteome</keyword>
<dbReference type="Proteomes" id="UP000542742">
    <property type="component" value="Unassembled WGS sequence"/>
</dbReference>
<sequence>MPGSARLVVAAGSPVVLSNSRGPETLAELVEELSPPARAATFGLTGWVRHTLNGGRERT</sequence>
<protein>
    <submittedName>
        <fullName evidence="1">Uncharacterized protein</fullName>
    </submittedName>
</protein>
<proteinExistence type="predicted"/>
<dbReference type="Gene3D" id="3.40.50.720">
    <property type="entry name" value="NAD(P)-binding Rossmann-like Domain"/>
    <property type="match status" value="1"/>
</dbReference>
<accession>A0A7W7FXJ9</accession>
<evidence type="ECO:0000313" key="1">
    <source>
        <dbReference type="EMBL" id="MBB4690023.1"/>
    </source>
</evidence>
<dbReference type="AlphaFoldDB" id="A0A7W7FXJ9"/>
<name>A0A7W7FXJ9_9ACTN</name>
<reference evidence="1 2" key="1">
    <citation type="submission" date="2020-08" db="EMBL/GenBank/DDBJ databases">
        <title>Sequencing the genomes of 1000 actinobacteria strains.</title>
        <authorList>
            <person name="Klenk H.-P."/>
        </authorList>
    </citation>
    <scope>NUCLEOTIDE SEQUENCE [LARGE SCALE GENOMIC DNA]</scope>
    <source>
        <strain evidence="1 2">DSM 45518</strain>
    </source>
</reference>
<comment type="caution">
    <text evidence="1">The sequence shown here is derived from an EMBL/GenBank/DDBJ whole genome shotgun (WGS) entry which is preliminary data.</text>
</comment>
<evidence type="ECO:0000313" key="2">
    <source>
        <dbReference type="Proteomes" id="UP000542742"/>
    </source>
</evidence>